<gene>
    <name evidence="1" type="ORF">GCM10010910_26550</name>
</gene>
<dbReference type="EMBL" id="BMMQ01000010">
    <property type="protein sequence ID" value="GGO66646.1"/>
    <property type="molecule type" value="Genomic_DNA"/>
</dbReference>
<evidence type="ECO:0000313" key="2">
    <source>
        <dbReference type="Proteomes" id="UP000638043"/>
    </source>
</evidence>
<accession>A0ABQ2N5V0</accession>
<keyword evidence="2" id="KW-1185">Reference proteome</keyword>
<proteinExistence type="predicted"/>
<reference evidence="2" key="1">
    <citation type="journal article" date="2019" name="Int. J. Syst. Evol. Microbiol.">
        <title>The Global Catalogue of Microorganisms (GCM) 10K type strain sequencing project: providing services to taxonomists for standard genome sequencing and annotation.</title>
        <authorList>
            <consortium name="The Broad Institute Genomics Platform"/>
            <consortium name="The Broad Institute Genome Sequencing Center for Infectious Disease"/>
            <person name="Wu L."/>
            <person name="Ma J."/>
        </authorList>
    </citation>
    <scope>NUCLEOTIDE SEQUENCE [LARGE SCALE GENOMIC DNA]</scope>
    <source>
        <strain evidence="2">CGMCC 4.7181</strain>
    </source>
</reference>
<organism evidence="1 2">
    <name type="scientific">Microbacterium nanhaiense</name>
    <dbReference type="NCBI Taxonomy" id="1301026"/>
    <lineage>
        <taxon>Bacteria</taxon>
        <taxon>Bacillati</taxon>
        <taxon>Actinomycetota</taxon>
        <taxon>Actinomycetes</taxon>
        <taxon>Micrococcales</taxon>
        <taxon>Microbacteriaceae</taxon>
        <taxon>Microbacterium</taxon>
    </lineage>
</organism>
<dbReference type="Proteomes" id="UP000638043">
    <property type="component" value="Unassembled WGS sequence"/>
</dbReference>
<evidence type="ECO:0000313" key="1">
    <source>
        <dbReference type="EMBL" id="GGO66646.1"/>
    </source>
</evidence>
<sequence length="69" mass="7734">MLAGYGEAPYGLGPYGGGWLWQPCPTKRTGYEESQRLYDEHVVWQPLIAPLRDAPPLIAELYKVRLSAS</sequence>
<protein>
    <submittedName>
        <fullName evidence="1">Uncharacterized protein</fullName>
    </submittedName>
</protein>
<name>A0ABQ2N5V0_9MICO</name>
<comment type="caution">
    <text evidence="1">The sequence shown here is derived from an EMBL/GenBank/DDBJ whole genome shotgun (WGS) entry which is preliminary data.</text>
</comment>